<dbReference type="PANTHER" id="PTHR30269">
    <property type="entry name" value="TRANSMEMBRANE PROTEIN YFCA"/>
    <property type="match status" value="1"/>
</dbReference>
<feature type="transmembrane region" description="Helical" evidence="8">
    <location>
        <begin position="152"/>
        <end position="170"/>
    </location>
</feature>
<evidence type="ECO:0000256" key="1">
    <source>
        <dbReference type="ARBA" id="ARBA00004651"/>
    </source>
</evidence>
<dbReference type="RefSeq" id="WP_378165521.1">
    <property type="nucleotide sequence ID" value="NZ_JBHSBU010000001.1"/>
</dbReference>
<dbReference type="InterPro" id="IPR052017">
    <property type="entry name" value="TSUP"/>
</dbReference>
<evidence type="ECO:0000256" key="2">
    <source>
        <dbReference type="ARBA" id="ARBA00009142"/>
    </source>
</evidence>
<evidence type="ECO:0000256" key="3">
    <source>
        <dbReference type="ARBA" id="ARBA00022448"/>
    </source>
</evidence>
<feature type="transmembrane region" description="Helical" evidence="8">
    <location>
        <begin position="231"/>
        <end position="250"/>
    </location>
</feature>
<evidence type="ECO:0000313" key="10">
    <source>
        <dbReference type="Proteomes" id="UP001595791"/>
    </source>
</evidence>
<comment type="subcellular location">
    <subcellularLocation>
        <location evidence="1 8">Cell membrane</location>
        <topology evidence="1 8">Multi-pass membrane protein</topology>
    </subcellularLocation>
</comment>
<evidence type="ECO:0000256" key="8">
    <source>
        <dbReference type="RuleBase" id="RU363041"/>
    </source>
</evidence>
<comment type="similarity">
    <text evidence="2 8">Belongs to the 4-toluene sulfonate uptake permease (TSUP) (TC 2.A.102) family.</text>
</comment>
<sequence>MEAELILLLIAAFGAGFLDAVVGGGGLIQLPALFSAYPALPPATLLGTSKLAGVWGTLAAVWRYARTVRLDWHSIGPAMLLAPLGAWAGARAVSAIPPEQVRMILPFVLGAVAVYTLMKKDLGQAHQPRFRAKSAVWVSAGMGLGLGFYDGLFGPGVGSVLIFVYVRLFGFDFLHASASAKLVNVACNIGALIGFGLGGHLLWKVGLLMGACNVVGSLVGSHTAIAQGSAFVRKVFIAVLSVLIVKIVAFS</sequence>
<dbReference type="Pfam" id="PF01925">
    <property type="entry name" value="TauE"/>
    <property type="match status" value="1"/>
</dbReference>
<dbReference type="PANTHER" id="PTHR30269:SF0">
    <property type="entry name" value="MEMBRANE TRANSPORTER PROTEIN YFCA-RELATED"/>
    <property type="match status" value="1"/>
</dbReference>
<proteinExistence type="inferred from homology"/>
<organism evidence="9 10">
    <name type="scientific">Chitinimonas lacunae</name>
    <dbReference type="NCBI Taxonomy" id="1963018"/>
    <lineage>
        <taxon>Bacteria</taxon>
        <taxon>Pseudomonadati</taxon>
        <taxon>Pseudomonadota</taxon>
        <taxon>Betaproteobacteria</taxon>
        <taxon>Neisseriales</taxon>
        <taxon>Chitinibacteraceae</taxon>
        <taxon>Chitinimonas</taxon>
    </lineage>
</organism>
<feature type="transmembrane region" description="Helical" evidence="8">
    <location>
        <begin position="182"/>
        <end position="203"/>
    </location>
</feature>
<feature type="transmembrane region" description="Helical" evidence="8">
    <location>
        <begin position="44"/>
        <end position="62"/>
    </location>
</feature>
<evidence type="ECO:0000313" key="9">
    <source>
        <dbReference type="EMBL" id="MFC4160560.1"/>
    </source>
</evidence>
<dbReference type="EMBL" id="JBHSBU010000001">
    <property type="protein sequence ID" value="MFC4160560.1"/>
    <property type="molecule type" value="Genomic_DNA"/>
</dbReference>
<feature type="transmembrane region" description="Helical" evidence="8">
    <location>
        <begin position="100"/>
        <end position="118"/>
    </location>
</feature>
<evidence type="ECO:0000256" key="7">
    <source>
        <dbReference type="ARBA" id="ARBA00023136"/>
    </source>
</evidence>
<dbReference type="InterPro" id="IPR002781">
    <property type="entry name" value="TM_pro_TauE-like"/>
</dbReference>
<keyword evidence="10" id="KW-1185">Reference proteome</keyword>
<comment type="caution">
    <text evidence="9">The sequence shown here is derived from an EMBL/GenBank/DDBJ whole genome shotgun (WGS) entry which is preliminary data.</text>
</comment>
<protein>
    <recommendedName>
        <fullName evidence="8">Probable membrane transporter protein</fullName>
    </recommendedName>
</protein>
<keyword evidence="3" id="KW-0813">Transport</keyword>
<evidence type="ECO:0000256" key="4">
    <source>
        <dbReference type="ARBA" id="ARBA00022475"/>
    </source>
</evidence>
<evidence type="ECO:0000256" key="5">
    <source>
        <dbReference type="ARBA" id="ARBA00022692"/>
    </source>
</evidence>
<accession>A0ABV8MT71</accession>
<gene>
    <name evidence="9" type="ORF">ACFOW7_14565</name>
</gene>
<dbReference type="Proteomes" id="UP001595791">
    <property type="component" value="Unassembled WGS sequence"/>
</dbReference>
<keyword evidence="7 8" id="KW-0472">Membrane</keyword>
<evidence type="ECO:0000256" key="6">
    <source>
        <dbReference type="ARBA" id="ARBA00022989"/>
    </source>
</evidence>
<keyword evidence="4 8" id="KW-1003">Cell membrane</keyword>
<name>A0ABV8MT71_9NEIS</name>
<reference evidence="10" key="1">
    <citation type="journal article" date="2019" name="Int. J. Syst. Evol. Microbiol.">
        <title>The Global Catalogue of Microorganisms (GCM) 10K type strain sequencing project: providing services to taxonomists for standard genome sequencing and annotation.</title>
        <authorList>
            <consortium name="The Broad Institute Genomics Platform"/>
            <consortium name="The Broad Institute Genome Sequencing Center for Infectious Disease"/>
            <person name="Wu L."/>
            <person name="Ma J."/>
        </authorList>
    </citation>
    <scope>NUCLEOTIDE SEQUENCE [LARGE SCALE GENOMIC DNA]</scope>
    <source>
        <strain evidence="10">LMG 29894</strain>
    </source>
</reference>
<keyword evidence="6 8" id="KW-1133">Transmembrane helix</keyword>
<keyword evidence="5 8" id="KW-0812">Transmembrane</keyword>